<reference evidence="2" key="2">
    <citation type="submission" date="2022-06" db="UniProtKB">
        <authorList>
            <consortium name="EnsemblMetazoa"/>
        </authorList>
    </citation>
    <scope>IDENTIFICATION</scope>
</reference>
<reference evidence="3" key="1">
    <citation type="submission" date="2013-10" db="EMBL/GenBank/DDBJ databases">
        <title>Genome sequencing of Onchocerca volvulus.</title>
        <authorList>
            <person name="Cotton J."/>
            <person name="Tsai J."/>
            <person name="Stanley E."/>
            <person name="Tracey A."/>
            <person name="Holroyd N."/>
            <person name="Lustigman S."/>
            <person name="Berriman M."/>
        </authorList>
    </citation>
    <scope>NUCLEOTIDE SEQUENCE</scope>
</reference>
<name>A0A8R1TM67_ONCVO</name>
<dbReference type="AlphaFoldDB" id="A0A8R1TM67"/>
<evidence type="ECO:0000313" key="2">
    <source>
        <dbReference type="EnsemblMetazoa" id="OVOC12519.1"/>
    </source>
</evidence>
<evidence type="ECO:0000256" key="1">
    <source>
        <dbReference type="SAM" id="MobiDB-lite"/>
    </source>
</evidence>
<evidence type="ECO:0000313" key="3">
    <source>
        <dbReference type="Proteomes" id="UP000024404"/>
    </source>
</evidence>
<proteinExistence type="predicted"/>
<dbReference type="EMBL" id="CMVM020000504">
    <property type="status" value="NOT_ANNOTATED_CDS"/>
    <property type="molecule type" value="Genomic_DNA"/>
</dbReference>
<feature type="region of interest" description="Disordered" evidence="1">
    <location>
        <begin position="98"/>
        <end position="121"/>
    </location>
</feature>
<protein>
    <submittedName>
        <fullName evidence="2">Uncharacterized protein</fullName>
    </submittedName>
</protein>
<keyword evidence="3" id="KW-1185">Reference proteome</keyword>
<organism evidence="2 3">
    <name type="scientific">Onchocerca volvulus</name>
    <dbReference type="NCBI Taxonomy" id="6282"/>
    <lineage>
        <taxon>Eukaryota</taxon>
        <taxon>Metazoa</taxon>
        <taxon>Ecdysozoa</taxon>
        <taxon>Nematoda</taxon>
        <taxon>Chromadorea</taxon>
        <taxon>Rhabditida</taxon>
        <taxon>Spirurina</taxon>
        <taxon>Spiruromorpha</taxon>
        <taxon>Filarioidea</taxon>
        <taxon>Onchocercidae</taxon>
        <taxon>Onchocerca</taxon>
    </lineage>
</organism>
<accession>A0A8R1TM67</accession>
<feature type="compositionally biased region" description="Basic and acidic residues" evidence="1">
    <location>
        <begin position="109"/>
        <end position="121"/>
    </location>
</feature>
<dbReference type="Proteomes" id="UP000024404">
    <property type="component" value="Unassembled WGS sequence"/>
</dbReference>
<dbReference type="EnsemblMetazoa" id="OVOC12519.1">
    <property type="protein sequence ID" value="OVOC12519.1"/>
    <property type="gene ID" value="WBGene00249328"/>
</dbReference>
<sequence>MLFIINTTFLSQLSYFFCFYTFSIICTDQQFISLISKKQKKWHIFTGANDELNEFNQFCNLTSMSEALYSYDNSNGNFGYGEINITKRPICADKEDQRQFWPSQPDLNQRPKDTSRKEQSE</sequence>